<accession>A0A151N3N5</accession>
<gene>
    <name evidence="1" type="ORF">Y1Q_0016519</name>
</gene>
<comment type="caution">
    <text evidence="1">The sequence shown here is derived from an EMBL/GenBank/DDBJ whole genome shotgun (WGS) entry which is preliminary data.</text>
</comment>
<reference evidence="1 2" key="1">
    <citation type="journal article" date="2012" name="Genome Biol.">
        <title>Sequencing three crocodilian genomes to illuminate the evolution of archosaurs and amniotes.</title>
        <authorList>
            <person name="St John J.A."/>
            <person name="Braun E.L."/>
            <person name="Isberg S.R."/>
            <person name="Miles L.G."/>
            <person name="Chong A.Y."/>
            <person name="Gongora J."/>
            <person name="Dalzell P."/>
            <person name="Moran C."/>
            <person name="Bed'hom B."/>
            <person name="Abzhanov A."/>
            <person name="Burgess S.C."/>
            <person name="Cooksey A.M."/>
            <person name="Castoe T.A."/>
            <person name="Crawford N.G."/>
            <person name="Densmore L.D."/>
            <person name="Drew J.C."/>
            <person name="Edwards S.V."/>
            <person name="Faircloth B.C."/>
            <person name="Fujita M.K."/>
            <person name="Greenwold M.J."/>
            <person name="Hoffmann F.G."/>
            <person name="Howard J.M."/>
            <person name="Iguchi T."/>
            <person name="Janes D.E."/>
            <person name="Khan S.Y."/>
            <person name="Kohno S."/>
            <person name="de Koning A.J."/>
            <person name="Lance S.L."/>
            <person name="McCarthy F.M."/>
            <person name="McCormack J.E."/>
            <person name="Merchant M.E."/>
            <person name="Peterson D.G."/>
            <person name="Pollock D.D."/>
            <person name="Pourmand N."/>
            <person name="Raney B.J."/>
            <person name="Roessler K.A."/>
            <person name="Sanford J.R."/>
            <person name="Sawyer R.H."/>
            <person name="Schmidt C.J."/>
            <person name="Triplett E.W."/>
            <person name="Tuberville T.D."/>
            <person name="Venegas-Anaya M."/>
            <person name="Howard J.T."/>
            <person name="Jarvis E.D."/>
            <person name="Guillette L.J.Jr."/>
            <person name="Glenn T.C."/>
            <person name="Green R.E."/>
            <person name="Ray D.A."/>
        </authorList>
    </citation>
    <scope>NUCLEOTIDE SEQUENCE [LARGE SCALE GENOMIC DNA]</scope>
    <source>
        <strain evidence="1">KSC_2009_1</strain>
    </source>
</reference>
<dbReference type="EMBL" id="AKHW03004113">
    <property type="protein sequence ID" value="KYO31189.1"/>
    <property type="molecule type" value="Genomic_DNA"/>
</dbReference>
<dbReference type="AlphaFoldDB" id="A0A151N3N5"/>
<evidence type="ECO:0000313" key="2">
    <source>
        <dbReference type="Proteomes" id="UP000050525"/>
    </source>
</evidence>
<dbReference type="Proteomes" id="UP000050525">
    <property type="component" value="Unassembled WGS sequence"/>
</dbReference>
<protein>
    <submittedName>
        <fullName evidence="1">Uncharacterized protein</fullName>
    </submittedName>
</protein>
<sequence length="115" mass="13194">MEGTFQGQEAPAYTLHSLLDEAEMNEAVKSVDFWSGQHQRERAMAFQTKTRGAVSLPREQLQEKGWSRRGRERCARLLQMDLIAQAWSNIAQCNCIRNSWAFKAPLQRPGQQTDL</sequence>
<evidence type="ECO:0000313" key="1">
    <source>
        <dbReference type="EMBL" id="KYO31189.1"/>
    </source>
</evidence>
<keyword evidence="2" id="KW-1185">Reference proteome</keyword>
<name>A0A151N3N5_ALLMI</name>
<organism evidence="1 2">
    <name type="scientific">Alligator mississippiensis</name>
    <name type="common">American alligator</name>
    <dbReference type="NCBI Taxonomy" id="8496"/>
    <lineage>
        <taxon>Eukaryota</taxon>
        <taxon>Metazoa</taxon>
        <taxon>Chordata</taxon>
        <taxon>Craniata</taxon>
        <taxon>Vertebrata</taxon>
        <taxon>Euteleostomi</taxon>
        <taxon>Archelosauria</taxon>
        <taxon>Archosauria</taxon>
        <taxon>Crocodylia</taxon>
        <taxon>Alligatoridae</taxon>
        <taxon>Alligatorinae</taxon>
        <taxon>Alligator</taxon>
    </lineage>
</organism>
<proteinExistence type="predicted"/>